<evidence type="ECO:0000256" key="17">
    <source>
        <dbReference type="ARBA" id="ARBA00032722"/>
    </source>
</evidence>
<feature type="domain" description="4Fe-4S ferredoxin-type" evidence="19">
    <location>
        <begin position="305"/>
        <end position="330"/>
    </location>
</feature>
<dbReference type="GO" id="GO:0051536">
    <property type="term" value="F:iron-sulfur cluster binding"/>
    <property type="evidence" value="ECO:0007669"/>
    <property type="project" value="UniProtKB-KW"/>
</dbReference>
<proteinExistence type="inferred from homology"/>
<dbReference type="PANTHER" id="PTHR48109">
    <property type="entry name" value="DIHYDROOROTATE DEHYDROGENASE (QUINONE), MITOCHONDRIAL-RELATED"/>
    <property type="match status" value="1"/>
</dbReference>
<dbReference type="PROSITE" id="PS00198">
    <property type="entry name" value="4FE4S_FER_1"/>
    <property type="match status" value="1"/>
</dbReference>
<comment type="function">
    <text evidence="2">Catalyzes the conversion of dihydroorotate to orotate with NAD(+) as electron acceptor.</text>
</comment>
<dbReference type="Gene3D" id="3.20.20.70">
    <property type="entry name" value="Aldolase class I"/>
    <property type="match status" value="1"/>
</dbReference>
<dbReference type="GO" id="GO:0044205">
    <property type="term" value="P:'de novo' UMP biosynthetic process"/>
    <property type="evidence" value="ECO:0007669"/>
    <property type="project" value="UniProtKB-UniPathway"/>
</dbReference>
<protein>
    <recommendedName>
        <fullName evidence="6">Dihydroorotate dehydrogenase B (NAD(+)), catalytic subunit</fullName>
        <ecNumber evidence="5">1.3.1.14</ecNumber>
    </recommendedName>
    <alternativeName>
        <fullName evidence="14">Dihydroorotate oxidase B</fullName>
    </alternativeName>
    <alternativeName>
        <fullName evidence="17">Dihydrothymine dehydrogenase</fullName>
    </alternativeName>
    <alternativeName>
        <fullName evidence="15">Dihydrouracil dehydrogenase</fullName>
    </alternativeName>
    <alternativeName>
        <fullName evidence="16">Orotate reductase (NADH)</fullName>
    </alternativeName>
</protein>
<dbReference type="GO" id="GO:0004589">
    <property type="term" value="F:dihydroorotate dehydrogenase (NAD+) activity"/>
    <property type="evidence" value="ECO:0007669"/>
    <property type="project" value="UniProtKB-EC"/>
</dbReference>
<dbReference type="GO" id="GO:0046872">
    <property type="term" value="F:metal ion binding"/>
    <property type="evidence" value="ECO:0007669"/>
    <property type="project" value="UniProtKB-KW"/>
</dbReference>
<name>A0A6I5ZT81_9FIRM</name>
<evidence type="ECO:0000256" key="7">
    <source>
        <dbReference type="ARBA" id="ARBA00022630"/>
    </source>
</evidence>
<dbReference type="Pfam" id="PF12838">
    <property type="entry name" value="Fer4_7"/>
    <property type="match status" value="1"/>
</dbReference>
<dbReference type="Gene3D" id="2.30.26.10">
    <property type="entry name" value="Dihydroorotate Dehydrogenase A, chain A, domain 2"/>
    <property type="match status" value="1"/>
</dbReference>
<dbReference type="UniPathway" id="UPA00070"/>
<keyword evidence="12" id="KW-0408">Iron</keyword>
<accession>A0A6I5ZT81</accession>
<evidence type="ECO:0000256" key="12">
    <source>
        <dbReference type="ARBA" id="ARBA00023004"/>
    </source>
</evidence>
<comment type="catalytic activity">
    <reaction evidence="18">
        <text>(S)-dihydroorotate + NAD(+) = orotate + NADH + H(+)</text>
        <dbReference type="Rhea" id="RHEA:13513"/>
        <dbReference type="ChEBI" id="CHEBI:15378"/>
        <dbReference type="ChEBI" id="CHEBI:30839"/>
        <dbReference type="ChEBI" id="CHEBI:30864"/>
        <dbReference type="ChEBI" id="CHEBI:57540"/>
        <dbReference type="ChEBI" id="CHEBI:57945"/>
        <dbReference type="EC" id="1.3.1.14"/>
    </reaction>
</comment>
<evidence type="ECO:0000256" key="4">
    <source>
        <dbReference type="ARBA" id="ARBA00010804"/>
    </source>
</evidence>
<reference evidence="20 21" key="1">
    <citation type="submission" date="2019-11" db="EMBL/GenBank/DDBJ databases">
        <title>Genome sequence of Moorella glycerini DSM11254.</title>
        <authorList>
            <person name="Poehlein A."/>
            <person name="Boeer T."/>
            <person name="Daniel R."/>
        </authorList>
    </citation>
    <scope>NUCLEOTIDE SEQUENCE [LARGE SCALE GENOMIC DNA]</scope>
    <source>
        <strain evidence="20 21">DSM 11254</strain>
    </source>
</reference>
<evidence type="ECO:0000256" key="18">
    <source>
        <dbReference type="ARBA" id="ARBA00048996"/>
    </source>
</evidence>
<evidence type="ECO:0000313" key="21">
    <source>
        <dbReference type="Proteomes" id="UP000425916"/>
    </source>
</evidence>
<dbReference type="PROSITE" id="PS00912">
    <property type="entry name" value="DHODEHASE_2"/>
    <property type="match status" value="1"/>
</dbReference>
<keyword evidence="11 20" id="KW-0560">Oxidoreductase</keyword>
<dbReference type="Pfam" id="PF01180">
    <property type="entry name" value="DHO_dh"/>
    <property type="match status" value="1"/>
</dbReference>
<dbReference type="InterPro" id="IPR050074">
    <property type="entry name" value="DHO_dehydrogenase"/>
</dbReference>
<evidence type="ECO:0000256" key="5">
    <source>
        <dbReference type="ARBA" id="ARBA00012061"/>
    </source>
</evidence>
<keyword evidence="9" id="KW-0479">Metal-binding</keyword>
<evidence type="ECO:0000256" key="16">
    <source>
        <dbReference type="ARBA" id="ARBA00032046"/>
    </source>
</evidence>
<keyword evidence="8" id="KW-0288">FMN</keyword>
<dbReference type="EMBL" id="CP046244">
    <property type="protein sequence ID" value="QGP93120.1"/>
    <property type="molecule type" value="Genomic_DNA"/>
</dbReference>
<evidence type="ECO:0000256" key="15">
    <source>
        <dbReference type="ARBA" id="ARBA00030119"/>
    </source>
</evidence>
<dbReference type="AlphaFoldDB" id="A0A6I5ZT81"/>
<dbReference type="EC" id="1.3.1.14" evidence="5"/>
<evidence type="ECO:0000256" key="10">
    <source>
        <dbReference type="ARBA" id="ARBA00022975"/>
    </source>
</evidence>
<dbReference type="GO" id="GO:0005737">
    <property type="term" value="C:cytoplasm"/>
    <property type="evidence" value="ECO:0007669"/>
    <property type="project" value="InterPro"/>
</dbReference>
<keyword evidence="13" id="KW-0411">Iron-sulfur</keyword>
<dbReference type="PROSITE" id="PS51379">
    <property type="entry name" value="4FE4S_FER_2"/>
    <property type="match status" value="2"/>
</dbReference>
<gene>
    <name evidence="20" type="primary">preA_2</name>
    <name evidence="20" type="ORF">MGLY_25180</name>
</gene>
<keyword evidence="7" id="KW-0285">Flavoprotein</keyword>
<evidence type="ECO:0000256" key="14">
    <source>
        <dbReference type="ARBA" id="ARBA00029718"/>
    </source>
</evidence>
<evidence type="ECO:0000259" key="19">
    <source>
        <dbReference type="PROSITE" id="PS51379"/>
    </source>
</evidence>
<evidence type="ECO:0000256" key="11">
    <source>
        <dbReference type="ARBA" id="ARBA00023002"/>
    </source>
</evidence>
<evidence type="ECO:0000256" key="13">
    <source>
        <dbReference type="ARBA" id="ARBA00023014"/>
    </source>
</evidence>
<evidence type="ECO:0000256" key="8">
    <source>
        <dbReference type="ARBA" id="ARBA00022643"/>
    </source>
</evidence>
<evidence type="ECO:0000256" key="3">
    <source>
        <dbReference type="ARBA" id="ARBA00004715"/>
    </source>
</evidence>
<dbReference type="InterPro" id="IPR005720">
    <property type="entry name" value="Dihydroorotate_DH_cat"/>
</dbReference>
<keyword evidence="10" id="KW-0665">Pyrimidine biosynthesis</keyword>
<dbReference type="InterPro" id="IPR001295">
    <property type="entry name" value="Dihydroorotate_DH_CS"/>
</dbReference>
<dbReference type="SUPFAM" id="SSF51395">
    <property type="entry name" value="FMN-linked oxidoreductases"/>
    <property type="match status" value="1"/>
</dbReference>
<comment type="similarity">
    <text evidence="4">Belongs to the dihydropyrimidine dehydrogenase family.</text>
</comment>
<evidence type="ECO:0000256" key="6">
    <source>
        <dbReference type="ARBA" id="ARBA00018101"/>
    </source>
</evidence>
<dbReference type="RefSeq" id="WP_156274328.1">
    <property type="nucleotide sequence ID" value="NZ_CP046244.1"/>
</dbReference>
<evidence type="ECO:0000256" key="1">
    <source>
        <dbReference type="ARBA" id="ARBA00001917"/>
    </source>
</evidence>
<feature type="domain" description="4Fe-4S ferredoxin-type" evidence="19">
    <location>
        <begin position="334"/>
        <end position="363"/>
    </location>
</feature>
<keyword evidence="21" id="KW-1185">Reference proteome</keyword>
<dbReference type="OrthoDB" id="9794954at2"/>
<dbReference type="PANTHER" id="PTHR48109:SF1">
    <property type="entry name" value="DIHYDROOROTATE DEHYDROGENASE (FUMARATE)"/>
    <property type="match status" value="1"/>
</dbReference>
<evidence type="ECO:0000256" key="9">
    <source>
        <dbReference type="ARBA" id="ARBA00022723"/>
    </source>
</evidence>
<evidence type="ECO:0000313" key="20">
    <source>
        <dbReference type="EMBL" id="QGP93120.1"/>
    </source>
</evidence>
<dbReference type="GO" id="GO:0006207">
    <property type="term" value="P:'de novo' pyrimidine nucleobase biosynthetic process"/>
    <property type="evidence" value="ECO:0007669"/>
    <property type="project" value="InterPro"/>
</dbReference>
<dbReference type="Proteomes" id="UP000425916">
    <property type="component" value="Chromosome"/>
</dbReference>
<dbReference type="InterPro" id="IPR013785">
    <property type="entry name" value="Aldolase_TIM"/>
</dbReference>
<comment type="pathway">
    <text evidence="3">Pyrimidine metabolism; UMP biosynthesis via de novo pathway; orotate from (S)-dihydroorotate (NAD(+) route): step 1/1.</text>
</comment>
<dbReference type="InterPro" id="IPR023359">
    <property type="entry name" value="Dihydro_DH_chainA_dom2"/>
</dbReference>
<dbReference type="InterPro" id="IPR017900">
    <property type="entry name" value="4Fe4S_Fe_S_CS"/>
</dbReference>
<evidence type="ECO:0000256" key="2">
    <source>
        <dbReference type="ARBA" id="ARBA00003616"/>
    </source>
</evidence>
<dbReference type="InterPro" id="IPR017896">
    <property type="entry name" value="4Fe4S_Fe-S-bd"/>
</dbReference>
<sequence>MVSSIDLSVDLAGVRLANPLILSEGPLSGSARLIEKVAEHRVGAIITKSIRQEKAQSPNLYMIKAGRGLLNADWSDMGFKAWCHELRQLQIKVPLITNVATNHVPPREAAEFAAVLQDCGASIVTFSDYEVENLVEVVSRARQRVQVPIMVKLPPFVPNLNRLIQRLEEAGVSAIAAMDAVGPGLLIDIETGAPLLGGPGGSGYLSGPPILPLALHYIAEISRHAKVPVVGVGGVGGYQDVLQMIMAGATAVGLHSAAILQGPGIFDKIASDLEQYLVGKGFQNLGQLRRLLHRRLAEQSEIYDWRASIRQELCNGCGLCLRSCFKGAINEGAHGMVVATEECAGCGVCVTTCPRGAIAPPAR</sequence>
<comment type="cofactor">
    <cofactor evidence="1">
        <name>FMN</name>
        <dbReference type="ChEBI" id="CHEBI:58210"/>
    </cofactor>
</comment>
<dbReference type="SUPFAM" id="SSF54862">
    <property type="entry name" value="4Fe-4S ferredoxins"/>
    <property type="match status" value="1"/>
</dbReference>
<organism evidence="20 21">
    <name type="scientific">Neomoorella glycerini</name>
    <dbReference type="NCBI Taxonomy" id="55779"/>
    <lineage>
        <taxon>Bacteria</taxon>
        <taxon>Bacillati</taxon>
        <taxon>Bacillota</taxon>
        <taxon>Clostridia</taxon>
        <taxon>Neomoorellales</taxon>
        <taxon>Neomoorellaceae</taxon>
        <taxon>Neomoorella</taxon>
    </lineage>
</organism>
<dbReference type="Gene3D" id="3.30.70.20">
    <property type="match status" value="1"/>
</dbReference>